<evidence type="ECO:0000256" key="2">
    <source>
        <dbReference type="ARBA" id="ARBA00022737"/>
    </source>
</evidence>
<dbReference type="PANTHER" id="PTHR46652:SF3">
    <property type="entry name" value="LEUCINE-RICH REPEAT-CONTAINING PROTEIN 9"/>
    <property type="match status" value="1"/>
</dbReference>
<keyword evidence="5" id="KW-1185">Reference proteome</keyword>
<comment type="caution">
    <text evidence="4">The sequence shown here is derived from an EMBL/GenBank/DDBJ whole genome shotgun (WGS) entry which is preliminary data.</text>
</comment>
<dbReference type="Pfam" id="PF13676">
    <property type="entry name" value="TIR_2"/>
    <property type="match status" value="1"/>
</dbReference>
<dbReference type="Gene3D" id="3.40.50.10140">
    <property type="entry name" value="Toll/interleukin-1 receptor homology (TIR) domain"/>
    <property type="match status" value="1"/>
</dbReference>
<dbReference type="InterPro" id="IPR032675">
    <property type="entry name" value="LRR_dom_sf"/>
</dbReference>
<dbReference type="Gene3D" id="3.80.10.10">
    <property type="entry name" value="Ribonuclease Inhibitor"/>
    <property type="match status" value="2"/>
</dbReference>
<dbReference type="SUPFAM" id="SSF52540">
    <property type="entry name" value="P-loop containing nucleoside triphosphate hydrolases"/>
    <property type="match status" value="1"/>
</dbReference>
<evidence type="ECO:0000256" key="1">
    <source>
        <dbReference type="ARBA" id="ARBA00022614"/>
    </source>
</evidence>
<gene>
    <name evidence="4" type="ORF">NBRC116591_04370</name>
</gene>
<keyword evidence="1" id="KW-0433">Leucine-rich repeat</keyword>
<dbReference type="InterPro" id="IPR035897">
    <property type="entry name" value="Toll_tir_struct_dom_sf"/>
</dbReference>
<dbReference type="Proteomes" id="UP001465153">
    <property type="component" value="Unassembled WGS sequence"/>
</dbReference>
<dbReference type="InterPro" id="IPR027417">
    <property type="entry name" value="P-loop_NTPase"/>
</dbReference>
<sequence>MTAEEHFAEAQRRIENWQLGEALDLSDLSELEEIPESIAELKELHTLNFSWTRVGDLSPLNSLSNLQILDFNSTPVINLSPLAELSNLQQINLGVGLVSNLSPLCGLGSLQVLRCYYTKVSDLSPLSCLSNLKKLECDNTGVNDLGPLCDLNNLEELICGNTQVDDLSALSNLSNLRKLECNGTQVNDLSPLINIDLLDSLVAFSCPVRTIPLELIFSKSLKELYLDDCIINDLPNEILSGNELDNCLPRLRAHFTDLAESKNRQQEAKLMIIGNGRVGKTQICRQLSDLEFEKNSDSTHGITISSTSVPNNESARFHLWDFGGQDIYHGTHALFMRSRSVFLLAWMPEMEGSETHTYGGMTFRNYPLLYWLNYIKQFGGTDCSVIIVQTQCDEPDQVQTLPSDVYTMLGEFKYWKALDYSVLNNRGRAALDEALAEAYQQIDQPFIGEGRQRVIDQLQTWTDDDSKSPVEQRQHRTIQYRDFVALCENTGDISSPELFLEFLHNCGNVFYQQGLFNNQIILDQAWALEAIYAIFNRDNCYKILKEKMHGKFDRDLLAMLLWNGMGFSEQEQSLFIDLMESCNICFRLDKRWQKESLKKKIEYFAPDLLPEEPPQDLTEKWQPDLLIESAVFSYDLLPLVLLRNFMAEVGRSAGFAGDYWHNGFFVPERSTQSRALITQTKTGGWQGEICIQTQGAGAEQLLKALIKKLERVEQKSGIRATQKESSLNNTKLQHEFASNSDMKEPKFEPDYAQEKPQQKEYFVSYAWSDDKTDAGKKREEKVNQLCTDAEEKFGISIVRDKNTLQFGDSITKFMNRIGKGERVFIFLSDKYLKSANCMYELHQIWIQAQQNEDRLSEIVRVYVVDNADIRKPVGRMKYAAYWRDELRSLDDAIKEFGHDTVSERDWQSYRAMKHFTDTVSDVLSVFSDRVQPNDWEDFLEYGFQE</sequence>
<accession>A0ABQ0A4P7</accession>
<dbReference type="SUPFAM" id="SSF52058">
    <property type="entry name" value="L domain-like"/>
    <property type="match status" value="1"/>
</dbReference>
<dbReference type="PROSITE" id="PS50104">
    <property type="entry name" value="TIR"/>
    <property type="match status" value="1"/>
</dbReference>
<name>A0ABQ0A4P7_9GAMM</name>
<protein>
    <submittedName>
        <fullName evidence="4">Leucine-rich repeat domain-containing protein</fullName>
    </submittedName>
</protein>
<organism evidence="4 5">
    <name type="scientific">Sessilibacter corallicola</name>
    <dbReference type="NCBI Taxonomy" id="2904075"/>
    <lineage>
        <taxon>Bacteria</taxon>
        <taxon>Pseudomonadati</taxon>
        <taxon>Pseudomonadota</taxon>
        <taxon>Gammaproteobacteria</taxon>
        <taxon>Cellvibrionales</taxon>
        <taxon>Cellvibrionaceae</taxon>
        <taxon>Sessilibacter</taxon>
    </lineage>
</organism>
<proteinExistence type="predicted"/>
<reference evidence="4 5" key="1">
    <citation type="submission" date="2024-04" db="EMBL/GenBank/DDBJ databases">
        <title>Draft genome sequence of Sessilibacter corallicola NBRC 116591.</title>
        <authorList>
            <person name="Miyakawa T."/>
            <person name="Kusuya Y."/>
            <person name="Miura T."/>
        </authorList>
    </citation>
    <scope>NUCLEOTIDE SEQUENCE [LARGE SCALE GENOMIC DNA]</scope>
    <source>
        <strain evidence="4 5">KU-00831-HH</strain>
    </source>
</reference>
<dbReference type="InterPro" id="IPR032171">
    <property type="entry name" value="COR-A"/>
</dbReference>
<dbReference type="Pfam" id="PF08477">
    <property type="entry name" value="Roc"/>
    <property type="match status" value="1"/>
</dbReference>
<dbReference type="Pfam" id="PF16095">
    <property type="entry name" value="COR-A"/>
    <property type="match status" value="1"/>
</dbReference>
<evidence type="ECO:0000313" key="5">
    <source>
        <dbReference type="Proteomes" id="UP001465153"/>
    </source>
</evidence>
<feature type="domain" description="TIR" evidence="3">
    <location>
        <begin position="757"/>
        <end position="913"/>
    </location>
</feature>
<dbReference type="InterPro" id="IPR050836">
    <property type="entry name" value="SDS22/Internalin_LRR"/>
</dbReference>
<evidence type="ECO:0000313" key="4">
    <source>
        <dbReference type="EMBL" id="GAA6166627.1"/>
    </source>
</evidence>
<dbReference type="RefSeq" id="WP_353301510.1">
    <property type="nucleotide sequence ID" value="NZ_BAABWN010000001.1"/>
</dbReference>
<dbReference type="PANTHER" id="PTHR46652">
    <property type="entry name" value="LEUCINE-RICH REPEAT AND IQ DOMAIN-CONTAINING PROTEIN 1-RELATED"/>
    <property type="match status" value="1"/>
</dbReference>
<evidence type="ECO:0000259" key="3">
    <source>
        <dbReference type="PROSITE" id="PS50104"/>
    </source>
</evidence>
<dbReference type="InterPro" id="IPR000157">
    <property type="entry name" value="TIR_dom"/>
</dbReference>
<dbReference type="EMBL" id="BAABWN010000001">
    <property type="protein sequence ID" value="GAA6166627.1"/>
    <property type="molecule type" value="Genomic_DNA"/>
</dbReference>
<dbReference type="Gene3D" id="3.40.50.300">
    <property type="entry name" value="P-loop containing nucleotide triphosphate hydrolases"/>
    <property type="match status" value="1"/>
</dbReference>
<keyword evidence="2" id="KW-0677">Repeat</keyword>
<dbReference type="SUPFAM" id="SSF52200">
    <property type="entry name" value="Toll/Interleukin receptor TIR domain"/>
    <property type="match status" value="1"/>
</dbReference>